<evidence type="ECO:0008006" key="6">
    <source>
        <dbReference type="Google" id="ProtNLM"/>
    </source>
</evidence>
<dbReference type="EMBL" id="AP006716">
    <property type="protein sequence ID" value="BAE05644.1"/>
    <property type="molecule type" value="Genomic_DNA"/>
</dbReference>
<proteinExistence type="predicted"/>
<dbReference type="eggNOG" id="COG2755">
    <property type="taxonomic scope" value="Bacteria"/>
</dbReference>
<dbReference type="SUPFAM" id="SSF52266">
    <property type="entry name" value="SGNH hydrolase"/>
    <property type="match status" value="1"/>
</dbReference>
<dbReference type="RefSeq" id="WP_011276591.1">
    <property type="nucleotide sequence ID" value="NC_007168.1"/>
</dbReference>
<dbReference type="GO" id="GO:0004622">
    <property type="term" value="F:phosphatidylcholine lysophospholipase activity"/>
    <property type="evidence" value="ECO:0007669"/>
    <property type="project" value="TreeGrafter"/>
</dbReference>
<dbReference type="Pfam" id="PF10651">
    <property type="entry name" value="BppU_N"/>
    <property type="match status" value="1"/>
</dbReference>
<evidence type="ECO:0000259" key="3">
    <source>
        <dbReference type="Pfam" id="PF13472"/>
    </source>
</evidence>
<feature type="region of interest" description="Disordered" evidence="1">
    <location>
        <begin position="151"/>
        <end position="170"/>
    </location>
</feature>
<dbReference type="InterPro" id="IPR013830">
    <property type="entry name" value="SGNH_hydro"/>
</dbReference>
<dbReference type="InterPro" id="IPR036514">
    <property type="entry name" value="SGNH_hydro_sf"/>
</dbReference>
<dbReference type="Gene3D" id="2.60.40.3350">
    <property type="match status" value="1"/>
</dbReference>
<dbReference type="CDD" id="cd00229">
    <property type="entry name" value="SGNH_hydrolase"/>
    <property type="match status" value="1"/>
</dbReference>
<dbReference type="InterPro" id="IPR051532">
    <property type="entry name" value="Ester_Hydrolysis_Enzymes"/>
</dbReference>
<feature type="compositionally biased region" description="Polar residues" evidence="1">
    <location>
        <begin position="520"/>
        <end position="533"/>
    </location>
</feature>
<dbReference type="InterPro" id="IPR018913">
    <property type="entry name" value="BppU_N"/>
</dbReference>
<accession>Q4L3Y3</accession>
<evidence type="ECO:0000256" key="1">
    <source>
        <dbReference type="SAM" id="MobiDB-lite"/>
    </source>
</evidence>
<feature type="domain" description="SGNH hydrolase-type esterase" evidence="3">
    <location>
        <begin position="181"/>
        <end position="368"/>
    </location>
</feature>
<dbReference type="PANTHER" id="PTHR30383:SF5">
    <property type="entry name" value="SGNH HYDROLASE-TYPE ESTERASE DOMAIN-CONTAINING PROTEIN"/>
    <property type="match status" value="1"/>
</dbReference>
<sequence>MLQKMTDVETHINPRSVDIGDIGSRFYTEDENTAFIRIRINYNGSPVDLTKTDMKPKLDLFMEDGSIFIDEPTEYLLPESGLIQYNIPTKVIKHAGRVSCKLFMENSNKTIHVANFTFQIIDSGIENAVTKVVDESILQSLIKEIMQEQGYHTPENPTDHNDNTPINTSSTSQLNGLTGVFIGDSITEKNFRTTTNYHQFIANRTGLKNVNMGISGTGYQDRKNVAYDIKEQPDFISVFLGTNDWGLVGDKIRPLGDPDNISPSTVASAIYYTYKQLTEQFPTTPIVVLTPLPRLECNPMNEQQNKADYTLGDLVNVIKKVASKFSLPVLDLYHDSNLKVWIDYVNKTYFSYEPGKEDGLHPNAKGHEFISHQIQSFYENFAVVSPKVEYKKPKRNDETLDNGAIVSYITPKSIYWKPKQSLILNFDKSTLDLTGRKIIKVESDNGSLINQMGMTANSPFWYTIPDYPDGSQYNRTKEVIEFTNTLETMDYTSSRGYEYLPTVLKVTHVDANSKVVGSYSDTDGMSTATNSESPKVDVDSPLYRTPKSDKPDEDLGNGLFATYLYPKRMFWIKGQSFAINIDPFDMNVEEIYISSIETATSKIGKPSSVSVNTPAYYQLNNYADGNDYNRLTEITNFLKDVPIETSTSSRIDYKQIELKIIYSKTPIKTTATNNTTTVTPVIPIANSDGTYTATLTPTGIYWKNDQSFTVNVDSKALDLTNKTVTKIEYQNKTLNNASAIFSNSPTWYTVPKYNDGEMYNKTSSVQDFVNVLTQERVDTNGRVKYKNVEIKITYK</sequence>
<dbReference type="OrthoDB" id="2414619at2"/>
<feature type="region of interest" description="Disordered" evidence="1">
    <location>
        <begin position="520"/>
        <end position="551"/>
    </location>
</feature>
<protein>
    <recommendedName>
        <fullName evidence="6">SGNH hydrolase-type esterase domain-containing protein</fullName>
    </recommendedName>
</protein>
<gene>
    <name evidence="4" type="ordered locus">SH2335</name>
</gene>
<dbReference type="Pfam" id="PF13472">
    <property type="entry name" value="Lipase_GDSL_2"/>
    <property type="match status" value="1"/>
</dbReference>
<name>Q4L3Y3_STAHJ</name>
<dbReference type="Proteomes" id="UP000000543">
    <property type="component" value="Chromosome"/>
</dbReference>
<evidence type="ECO:0000259" key="2">
    <source>
        <dbReference type="Pfam" id="PF10651"/>
    </source>
</evidence>
<evidence type="ECO:0000313" key="5">
    <source>
        <dbReference type="Proteomes" id="UP000000543"/>
    </source>
</evidence>
<dbReference type="KEGG" id="sha:SH2335"/>
<dbReference type="Gene3D" id="3.40.50.1110">
    <property type="entry name" value="SGNH hydrolase"/>
    <property type="match status" value="1"/>
</dbReference>
<dbReference type="HOGENOM" id="CLU_353329_0_0_9"/>
<dbReference type="PANTHER" id="PTHR30383">
    <property type="entry name" value="THIOESTERASE 1/PROTEASE 1/LYSOPHOSPHOLIPASE L1"/>
    <property type="match status" value="1"/>
</dbReference>
<dbReference type="AlphaFoldDB" id="Q4L3Y3"/>
<feature type="domain" description="BppU N-terminal" evidence="2">
    <location>
        <begin position="6"/>
        <end position="147"/>
    </location>
</feature>
<reference evidence="4 5" key="1">
    <citation type="journal article" date="2005" name="J. Bacteriol.">
        <title>Whole-genome sequencing of Staphylococcus haemolyticus uncovers the extreme plasticity of its genome and the evolution of human-colonizing staphylococcal species.</title>
        <authorList>
            <person name="Takeuchi F."/>
            <person name="Watanabe S."/>
            <person name="Baba T."/>
            <person name="Yuzawa H."/>
            <person name="Ito T."/>
            <person name="Morimoto Y."/>
            <person name="Kuroda M."/>
            <person name="Cui L."/>
            <person name="Takahashi M."/>
            <person name="Ankai A."/>
            <person name="Baba S."/>
            <person name="Fukui S."/>
            <person name="Lee J.C."/>
            <person name="Hiramatsu K."/>
        </authorList>
    </citation>
    <scope>NUCLEOTIDE SEQUENCE [LARGE SCALE GENOMIC DNA]</scope>
    <source>
        <strain evidence="4 5">JCSC1435</strain>
    </source>
</reference>
<organism evidence="4 5">
    <name type="scientific">Staphylococcus haemolyticus (strain JCSC1435)</name>
    <dbReference type="NCBI Taxonomy" id="279808"/>
    <lineage>
        <taxon>Bacteria</taxon>
        <taxon>Bacillati</taxon>
        <taxon>Bacillota</taxon>
        <taxon>Bacilli</taxon>
        <taxon>Bacillales</taxon>
        <taxon>Staphylococcaceae</taxon>
        <taxon>Staphylococcus</taxon>
    </lineage>
</organism>
<evidence type="ECO:0000313" key="4">
    <source>
        <dbReference type="EMBL" id="BAE05644.1"/>
    </source>
</evidence>